<organism evidence="3 4">
    <name type="scientific">Verticillium longisporum</name>
    <name type="common">Verticillium dahliae var. longisporum</name>
    <dbReference type="NCBI Taxonomy" id="100787"/>
    <lineage>
        <taxon>Eukaryota</taxon>
        <taxon>Fungi</taxon>
        <taxon>Dikarya</taxon>
        <taxon>Ascomycota</taxon>
        <taxon>Pezizomycotina</taxon>
        <taxon>Sordariomycetes</taxon>
        <taxon>Hypocreomycetidae</taxon>
        <taxon>Glomerellales</taxon>
        <taxon>Plectosphaerellaceae</taxon>
        <taxon>Verticillium</taxon>
    </lineage>
</organism>
<evidence type="ECO:0000256" key="1">
    <source>
        <dbReference type="SAM" id="MobiDB-lite"/>
    </source>
</evidence>
<gene>
    <name evidence="3" type="ORF">BN1723_001237</name>
</gene>
<dbReference type="PANTHER" id="PTHR35186">
    <property type="entry name" value="ANK_REP_REGION DOMAIN-CONTAINING PROTEIN"/>
    <property type="match status" value="1"/>
</dbReference>
<feature type="region of interest" description="Disordered" evidence="1">
    <location>
        <begin position="155"/>
        <end position="178"/>
    </location>
</feature>
<dbReference type="Pfam" id="PF24476">
    <property type="entry name" value="DUF7580"/>
    <property type="match status" value="1"/>
</dbReference>
<name>A0A0G4NKP4_VERLO</name>
<reference evidence="4" key="1">
    <citation type="submission" date="2015-05" db="EMBL/GenBank/DDBJ databases">
        <authorList>
            <person name="Fogelqvist Johan"/>
        </authorList>
    </citation>
    <scope>NUCLEOTIDE SEQUENCE [LARGE SCALE GENOMIC DNA]</scope>
</reference>
<evidence type="ECO:0000313" key="3">
    <source>
        <dbReference type="EMBL" id="CRK46961.1"/>
    </source>
</evidence>
<accession>A0A0G4NKP4</accession>
<feature type="domain" description="DUF7580" evidence="2">
    <location>
        <begin position="232"/>
        <end position="402"/>
    </location>
</feature>
<proteinExistence type="predicted"/>
<protein>
    <recommendedName>
        <fullName evidence="2">DUF7580 domain-containing protein</fullName>
    </recommendedName>
</protein>
<dbReference type="Proteomes" id="UP000045706">
    <property type="component" value="Unassembled WGS sequence"/>
</dbReference>
<dbReference type="EMBL" id="CVQI01036161">
    <property type="protein sequence ID" value="CRK46961.1"/>
    <property type="molecule type" value="Genomic_DNA"/>
</dbReference>
<evidence type="ECO:0000259" key="2">
    <source>
        <dbReference type="Pfam" id="PF24476"/>
    </source>
</evidence>
<dbReference type="InterPro" id="IPR056002">
    <property type="entry name" value="DUF7580"/>
</dbReference>
<evidence type="ECO:0000313" key="4">
    <source>
        <dbReference type="Proteomes" id="UP000045706"/>
    </source>
</evidence>
<dbReference type="PANTHER" id="PTHR35186:SF4">
    <property type="entry name" value="PRION-INHIBITION AND PROPAGATION HELO DOMAIN-CONTAINING PROTEIN"/>
    <property type="match status" value="1"/>
</dbReference>
<sequence>MADIFFRSISDASSYRIKFSNSESVRTQLFAELQAYNDKLEKLMDSSDKNAHLVQQASEFKSRIDDNPVGQFWMKAARVFHLLADAWNCHCSQQHCANLHLQHRTGKNSEFNFWFEATELSQWAMRKAIMSEDAEQSTALDRAAEDLESLVMSEPNHRQDQPAKSAMRSTPRIEDVNSSRATPSMVLIPQDTAVDGLEKGPISSLCASLEADGESCRGFRADENCRYFVFTARHQKRQDITSVTLKQILPSEVRTRPNRRQRYVLSLILASSFVQLLETQWLPVSLKKDDIVFFREPEQRDVLQLDQPHVSQQFIGSRAKGVEGVHAASLELSRSLDQLGIILLELCFGDVLEEQSCRKMWPIGSSGMERTGYDVLAARDWQREVIEEAGSEYADTVGWCLGGNRSAPCGRDEWRQEDALESCAASATM</sequence>
<dbReference type="AlphaFoldDB" id="A0A0G4NKP4"/>